<gene>
    <name evidence="9" type="primary">LOC106749026</name>
</gene>
<evidence type="ECO:0000313" key="9">
    <source>
        <dbReference type="RefSeq" id="XP_014483539.1"/>
    </source>
</evidence>
<feature type="compositionally biased region" description="Polar residues" evidence="6">
    <location>
        <begin position="51"/>
        <end position="61"/>
    </location>
</feature>
<evidence type="ECO:0000259" key="7">
    <source>
        <dbReference type="Pfam" id="PF02234"/>
    </source>
</evidence>
<dbReference type="InterPro" id="IPR003175">
    <property type="entry name" value="CDI_dom"/>
</dbReference>
<organism evidence="8 9">
    <name type="scientific">Dinoponera quadriceps</name>
    <name type="common">South American ant</name>
    <dbReference type="NCBI Taxonomy" id="609295"/>
    <lineage>
        <taxon>Eukaryota</taxon>
        <taxon>Metazoa</taxon>
        <taxon>Ecdysozoa</taxon>
        <taxon>Arthropoda</taxon>
        <taxon>Hexapoda</taxon>
        <taxon>Insecta</taxon>
        <taxon>Pterygota</taxon>
        <taxon>Neoptera</taxon>
        <taxon>Endopterygota</taxon>
        <taxon>Hymenoptera</taxon>
        <taxon>Apocrita</taxon>
        <taxon>Aculeata</taxon>
        <taxon>Formicoidea</taxon>
        <taxon>Formicidae</taxon>
        <taxon>Ponerinae</taxon>
        <taxon>Ponerini</taxon>
        <taxon>Dinoponera</taxon>
    </lineage>
</organism>
<dbReference type="GO" id="GO:0004861">
    <property type="term" value="F:cyclin-dependent protein serine/threonine kinase inhibitor activity"/>
    <property type="evidence" value="ECO:0007669"/>
    <property type="project" value="InterPro"/>
</dbReference>
<keyword evidence="4" id="KW-0539">Nucleus</keyword>
<dbReference type="InterPro" id="IPR044898">
    <property type="entry name" value="CDI_dom_sf"/>
</dbReference>
<feature type="region of interest" description="Disordered" evidence="6">
    <location>
        <begin position="108"/>
        <end position="141"/>
    </location>
</feature>
<name>A0A6P3XZY5_DINQU</name>
<protein>
    <submittedName>
        <fullName evidence="9">Uncharacterized protein LOC106749026 isoform X1</fullName>
    </submittedName>
</protein>
<reference evidence="9" key="1">
    <citation type="submission" date="2025-08" db="UniProtKB">
        <authorList>
            <consortium name="RefSeq"/>
        </authorList>
    </citation>
    <scope>IDENTIFICATION</scope>
</reference>
<feature type="compositionally biased region" description="Basic and acidic residues" evidence="6">
    <location>
        <begin position="1"/>
        <end position="24"/>
    </location>
</feature>
<keyword evidence="5" id="KW-0131">Cell cycle</keyword>
<evidence type="ECO:0000313" key="8">
    <source>
        <dbReference type="Proteomes" id="UP000515204"/>
    </source>
</evidence>
<dbReference type="KEGG" id="dqu:106749026"/>
<comment type="subcellular location">
    <subcellularLocation>
        <location evidence="1">Nucleus</location>
    </subcellularLocation>
</comment>
<evidence type="ECO:0000256" key="1">
    <source>
        <dbReference type="ARBA" id="ARBA00004123"/>
    </source>
</evidence>
<dbReference type="PANTHER" id="PTHR10265">
    <property type="entry name" value="CYCLIN-DEPENDENT KINASE INHIBITOR 1"/>
    <property type="match status" value="1"/>
</dbReference>
<dbReference type="Gene3D" id="4.10.365.10">
    <property type="entry name" value="p27"/>
    <property type="match status" value="1"/>
</dbReference>
<dbReference type="GeneID" id="106749026"/>
<keyword evidence="8" id="KW-1185">Reference proteome</keyword>
<sequence>MRDAAGKARLTMDEKNVDQQEGIRRRNVCRRLFQDDVDSNEQSTNDKNDNGRTSNGENDNLVNRLFEEARRDRDNAKERWNFDFENEVPLSGRYEWVRVDRDGNEISDFAQLKNGAPDLQEGRPEEAAKTDAAKTDAEERE</sequence>
<evidence type="ECO:0000256" key="2">
    <source>
        <dbReference type="ARBA" id="ARBA00006726"/>
    </source>
</evidence>
<proteinExistence type="inferred from homology"/>
<dbReference type="PANTHER" id="PTHR10265:SF45">
    <property type="entry name" value="DACAPO"/>
    <property type="match status" value="1"/>
</dbReference>
<dbReference type="Proteomes" id="UP000515204">
    <property type="component" value="Unplaced"/>
</dbReference>
<evidence type="ECO:0000256" key="3">
    <source>
        <dbReference type="ARBA" id="ARBA00023013"/>
    </source>
</evidence>
<dbReference type="AlphaFoldDB" id="A0A6P3XZY5"/>
<comment type="similarity">
    <text evidence="2">Belongs to the CDI family.</text>
</comment>
<dbReference type="GO" id="GO:0051726">
    <property type="term" value="P:regulation of cell cycle"/>
    <property type="evidence" value="ECO:0007669"/>
    <property type="project" value="InterPro"/>
</dbReference>
<accession>A0A6P3XZY5</accession>
<dbReference type="OrthoDB" id="9940972at2759"/>
<feature type="compositionally biased region" description="Basic and acidic residues" evidence="6">
    <location>
        <begin position="120"/>
        <end position="141"/>
    </location>
</feature>
<feature type="region of interest" description="Disordered" evidence="6">
    <location>
        <begin position="1"/>
        <end position="64"/>
    </location>
</feature>
<evidence type="ECO:0000256" key="5">
    <source>
        <dbReference type="ARBA" id="ARBA00023306"/>
    </source>
</evidence>
<dbReference type="RefSeq" id="XP_014483539.1">
    <property type="nucleotide sequence ID" value="XM_014628053.1"/>
</dbReference>
<keyword evidence="3" id="KW-0649">Protein kinase inhibitor</keyword>
<feature type="domain" description="Cyclin-dependent kinase inhibitor" evidence="7">
    <location>
        <begin position="66"/>
        <end position="99"/>
    </location>
</feature>
<evidence type="ECO:0000256" key="6">
    <source>
        <dbReference type="SAM" id="MobiDB-lite"/>
    </source>
</evidence>
<dbReference type="Pfam" id="PF02234">
    <property type="entry name" value="CDI"/>
    <property type="match status" value="1"/>
</dbReference>
<dbReference type="GO" id="GO:0005634">
    <property type="term" value="C:nucleus"/>
    <property type="evidence" value="ECO:0007669"/>
    <property type="project" value="UniProtKB-SubCell"/>
</dbReference>
<evidence type="ECO:0000256" key="4">
    <source>
        <dbReference type="ARBA" id="ARBA00023242"/>
    </source>
</evidence>